<protein>
    <submittedName>
        <fullName evidence="3">Uncharacterized protein</fullName>
    </submittedName>
</protein>
<dbReference type="OrthoDB" id="191139at2759"/>
<dbReference type="Pfam" id="PF00106">
    <property type="entry name" value="adh_short"/>
    <property type="match status" value="1"/>
</dbReference>
<dbReference type="Proteomes" id="UP001153620">
    <property type="component" value="Chromosome 1"/>
</dbReference>
<dbReference type="GO" id="GO:0016491">
    <property type="term" value="F:oxidoreductase activity"/>
    <property type="evidence" value="ECO:0007669"/>
    <property type="project" value="UniProtKB-KW"/>
</dbReference>
<keyword evidence="1" id="KW-0560">Oxidoreductase</keyword>
<accession>A0A9N9RPE9</accession>
<name>A0A9N9RPE9_9DIPT</name>
<keyword evidence="4" id="KW-1185">Reference proteome</keyword>
<dbReference type="PANTHER" id="PTHR43157">
    <property type="entry name" value="PHOSPHATIDYLINOSITOL-GLYCAN BIOSYNTHESIS CLASS F PROTEIN-RELATED"/>
    <property type="match status" value="1"/>
</dbReference>
<dbReference type="PANTHER" id="PTHR43157:SF31">
    <property type="entry name" value="PHOSPHATIDYLINOSITOL-GLYCAN BIOSYNTHESIS CLASS F PROTEIN"/>
    <property type="match status" value="1"/>
</dbReference>
<evidence type="ECO:0000313" key="3">
    <source>
        <dbReference type="EMBL" id="CAG9800012.1"/>
    </source>
</evidence>
<reference evidence="3" key="1">
    <citation type="submission" date="2022-01" db="EMBL/GenBank/DDBJ databases">
        <authorList>
            <person name="King R."/>
        </authorList>
    </citation>
    <scope>NUCLEOTIDE SEQUENCE</scope>
</reference>
<dbReference type="SUPFAM" id="SSF51735">
    <property type="entry name" value="NAD(P)-binding Rossmann-fold domains"/>
    <property type="match status" value="1"/>
</dbReference>
<feature type="transmembrane region" description="Helical" evidence="2">
    <location>
        <begin position="6"/>
        <end position="28"/>
    </location>
</feature>
<dbReference type="InterPro" id="IPR036291">
    <property type="entry name" value="NAD(P)-bd_dom_sf"/>
</dbReference>
<dbReference type="EMBL" id="OU895877">
    <property type="protein sequence ID" value="CAG9800012.1"/>
    <property type="molecule type" value="Genomic_DNA"/>
</dbReference>
<dbReference type="Gene3D" id="3.40.50.720">
    <property type="entry name" value="NAD(P)-binding Rossmann-like Domain"/>
    <property type="match status" value="1"/>
</dbReference>
<evidence type="ECO:0000313" key="4">
    <source>
        <dbReference type="Proteomes" id="UP001153620"/>
    </source>
</evidence>
<reference evidence="3" key="2">
    <citation type="submission" date="2022-10" db="EMBL/GenBank/DDBJ databases">
        <authorList>
            <consortium name="ENA_rothamsted_submissions"/>
            <consortium name="culmorum"/>
            <person name="King R."/>
        </authorList>
    </citation>
    <scope>NUCLEOTIDE SEQUENCE</scope>
</reference>
<organism evidence="3 4">
    <name type="scientific">Chironomus riparius</name>
    <dbReference type="NCBI Taxonomy" id="315576"/>
    <lineage>
        <taxon>Eukaryota</taxon>
        <taxon>Metazoa</taxon>
        <taxon>Ecdysozoa</taxon>
        <taxon>Arthropoda</taxon>
        <taxon>Hexapoda</taxon>
        <taxon>Insecta</taxon>
        <taxon>Pterygota</taxon>
        <taxon>Neoptera</taxon>
        <taxon>Endopterygota</taxon>
        <taxon>Diptera</taxon>
        <taxon>Nematocera</taxon>
        <taxon>Chironomoidea</taxon>
        <taxon>Chironomidae</taxon>
        <taxon>Chironominae</taxon>
        <taxon>Chironomus</taxon>
    </lineage>
</organism>
<proteinExistence type="predicted"/>
<dbReference type="AlphaFoldDB" id="A0A9N9RPE9"/>
<gene>
    <name evidence="3" type="ORF">CHIRRI_LOCUS2965</name>
</gene>
<evidence type="ECO:0000256" key="1">
    <source>
        <dbReference type="ARBA" id="ARBA00023002"/>
    </source>
</evidence>
<keyword evidence="2" id="KW-0812">Transmembrane</keyword>
<keyword evidence="2" id="KW-0472">Membrane</keyword>
<dbReference type="PRINTS" id="PR00081">
    <property type="entry name" value="GDHRDH"/>
</dbReference>
<sequence length="321" mass="35832">MDWWLILIIVLSVLIGVFILLYLLKLYARRGKFNKTTKITGKIVIITGANTGIGKETAIDLAKRGAKIYIACRDAKRGEDAVDEIKSISGNDNVFYMQLDLGSLESIRQFSNRFHQLEHQLNILINNAGVMACPKSYTSDGFEMQLGVNHLGHFLLTNLLLGLLKAGGPSRIVIVSSEGHKFSNINRDDLMSEKSYSKYKAYSQSKLANILFAKELSKKLEGSSVTVNSCHPGVVQTELGRHLNENVRKYFIRPIFSIFMKTPLEGAQTQIKLAVDPDLESTTGKYFCHCSEKLPSRAARDEDNAKWLYAKSLELVGLQAP</sequence>
<evidence type="ECO:0000256" key="2">
    <source>
        <dbReference type="SAM" id="Phobius"/>
    </source>
</evidence>
<dbReference type="InterPro" id="IPR002347">
    <property type="entry name" value="SDR_fam"/>
</dbReference>
<keyword evidence="2" id="KW-1133">Transmembrane helix</keyword>